<dbReference type="Gene3D" id="2.180.10.10">
    <property type="entry name" value="RHS repeat-associated core"/>
    <property type="match status" value="1"/>
</dbReference>
<dbReference type="STRING" id="84531.LA76x_0470"/>
<organism evidence="2 3">
    <name type="scientific">Lysobacter antibioticus</name>
    <dbReference type="NCBI Taxonomy" id="84531"/>
    <lineage>
        <taxon>Bacteria</taxon>
        <taxon>Pseudomonadati</taxon>
        <taxon>Pseudomonadota</taxon>
        <taxon>Gammaproteobacteria</taxon>
        <taxon>Lysobacterales</taxon>
        <taxon>Lysobacteraceae</taxon>
        <taxon>Lysobacter</taxon>
    </lineage>
</organism>
<gene>
    <name evidence="2" type="ORF">LA76x_0470</name>
</gene>
<keyword evidence="3" id="KW-1185">Reference proteome</keyword>
<name>A0A0S2F504_LYSAN</name>
<dbReference type="PATRIC" id="fig|84531.8.peg.488"/>
<dbReference type="KEGG" id="lab:LA76x_0470"/>
<dbReference type="AlphaFoldDB" id="A0A0S2F504"/>
<dbReference type="Proteomes" id="UP000060787">
    <property type="component" value="Chromosome"/>
</dbReference>
<dbReference type="EMBL" id="CP011129">
    <property type="protein sequence ID" value="ALN78631.1"/>
    <property type="molecule type" value="Genomic_DNA"/>
</dbReference>
<dbReference type="RefSeq" id="WP_057916405.1">
    <property type="nucleotide sequence ID" value="NZ_CP011129.1"/>
</dbReference>
<sequence>MIGLGYDLQGNLENKNGQAYSFDYGNRLREVAGKESYRYDSLGRRVQSTRQGGGYGLSMYGKSGQMLYSEDHGTPAKALEHIYLGNSLLATRQIDWANTPAIVRYQHTDALGSPVAVTNTAGPSSNAPTGSRTEPQSASRLITASAIPVMSWMAELG</sequence>
<evidence type="ECO:0000313" key="2">
    <source>
        <dbReference type="EMBL" id="ALN78631.1"/>
    </source>
</evidence>
<reference evidence="2 3" key="1">
    <citation type="journal article" date="2015" name="BMC Genomics">
        <title>Comparative genomics and metabolic profiling of the genus Lysobacter.</title>
        <authorList>
            <person name="de Bruijn I."/>
            <person name="Cheng X."/>
            <person name="de Jager V."/>
            <person name="Exposito R.G."/>
            <person name="Watrous J."/>
            <person name="Patel N."/>
            <person name="Postma J."/>
            <person name="Dorrestein P.C."/>
            <person name="Kobayashi D."/>
            <person name="Raaijmakers J.M."/>
        </authorList>
    </citation>
    <scope>NUCLEOTIDE SEQUENCE [LARGE SCALE GENOMIC DNA]</scope>
    <source>
        <strain evidence="2 3">76</strain>
    </source>
</reference>
<protein>
    <submittedName>
        <fullName evidence="2">RHS Repeat family protein</fullName>
    </submittedName>
</protein>
<evidence type="ECO:0000313" key="3">
    <source>
        <dbReference type="Proteomes" id="UP000060787"/>
    </source>
</evidence>
<proteinExistence type="predicted"/>
<feature type="region of interest" description="Disordered" evidence="1">
    <location>
        <begin position="117"/>
        <end position="140"/>
    </location>
</feature>
<accession>A0A0S2F504</accession>
<evidence type="ECO:0000256" key="1">
    <source>
        <dbReference type="SAM" id="MobiDB-lite"/>
    </source>
</evidence>